<dbReference type="FunFam" id="1.10.8.350:FF:000001">
    <property type="entry name" value="Lytic murein transglycosylase B"/>
    <property type="match status" value="1"/>
</dbReference>
<feature type="chain" id="PRO_5004568084" evidence="2">
    <location>
        <begin position="23"/>
        <end position="445"/>
    </location>
</feature>
<dbReference type="EMBL" id="APVH01000034">
    <property type="protein sequence ID" value="EPX79768.1"/>
    <property type="molecule type" value="Genomic_DNA"/>
</dbReference>
<evidence type="ECO:0000313" key="5">
    <source>
        <dbReference type="EMBL" id="EPX79768.1"/>
    </source>
</evidence>
<dbReference type="PANTHER" id="PTHR30163:SF8">
    <property type="entry name" value="LYTIC MUREIN TRANSGLYCOSYLASE"/>
    <property type="match status" value="1"/>
</dbReference>
<feature type="region of interest" description="Disordered" evidence="1">
    <location>
        <begin position="24"/>
        <end position="57"/>
    </location>
</feature>
<dbReference type="GO" id="GO:0016798">
    <property type="term" value="F:hydrolase activity, acting on glycosyl bonds"/>
    <property type="evidence" value="ECO:0007669"/>
    <property type="project" value="UniProtKB-KW"/>
</dbReference>
<dbReference type="RefSeq" id="WP_020043186.1">
    <property type="nucleotide sequence ID" value="NZ_KE557278.1"/>
</dbReference>
<dbReference type="Gene3D" id="1.10.8.350">
    <property type="entry name" value="Bacterial muramidase"/>
    <property type="match status" value="1"/>
</dbReference>
<dbReference type="Proteomes" id="UP000015347">
    <property type="component" value="Unassembled WGS sequence"/>
</dbReference>
<feature type="domain" description="Transglycosylase SLT" evidence="4">
    <location>
        <begin position="76"/>
        <end position="367"/>
    </location>
</feature>
<evidence type="ECO:0000259" key="3">
    <source>
        <dbReference type="Pfam" id="PF01471"/>
    </source>
</evidence>
<evidence type="ECO:0000259" key="4">
    <source>
        <dbReference type="Pfam" id="PF13406"/>
    </source>
</evidence>
<sequence>MQRIASLAAIAVAAVTAGATLAQGTAPAAPGARPPGPATENTRLPPQASPRPEQRPETLASAEKAVAERDASAADFRRWVEDFRPRALAQGIDARIFDRAFEGVSYDPAVIRRDRSQNEFTKTVWVYLDSAVSDARVAAGREAHEENRALLDEIEARYDVDKRVLLAIWGLESAYGTFRGSERVIRSLATLAYDTRRADFFEGQLLDALHILQNGHTTPAQMRGSWAGAMGHTQFMPSSFRELAVDWDGDGKRDIWSDDPADALASAANYLQENGWQHGLPWGVEVTLPEDFDYTLAAREITKMPSDWAGLGVTATDGSPVPDHGPASVLLPGGHRGAAFLIFDNFEVIESYNTADAYVIGVGHLGDRIMGGPPVQHDWPREDRALTLEERLELQRRLREAGFDPEKIDGRIGPLTINAVRDYQQSEGMVPDGYPSLQVLEALRS</sequence>
<feature type="domain" description="Peptidoglycan binding-like" evidence="3">
    <location>
        <begin position="389"/>
        <end position="443"/>
    </location>
</feature>
<dbReference type="GO" id="GO:0008933">
    <property type="term" value="F:peptidoglycan lytic transglycosylase activity"/>
    <property type="evidence" value="ECO:0007669"/>
    <property type="project" value="TreeGrafter"/>
</dbReference>
<dbReference type="Gene3D" id="1.10.530.10">
    <property type="match status" value="1"/>
</dbReference>
<keyword evidence="5" id="KW-0378">Hydrolase</keyword>
<feature type="signal peptide" evidence="2">
    <location>
        <begin position="1"/>
        <end position="22"/>
    </location>
</feature>
<dbReference type="InterPro" id="IPR011970">
    <property type="entry name" value="MltB_2"/>
</dbReference>
<dbReference type="InterPro" id="IPR002477">
    <property type="entry name" value="Peptidoglycan-bd-like"/>
</dbReference>
<keyword evidence="5" id="KW-0326">Glycosidase</keyword>
<evidence type="ECO:0000256" key="2">
    <source>
        <dbReference type="SAM" id="SignalP"/>
    </source>
</evidence>
<dbReference type="Pfam" id="PF13406">
    <property type="entry name" value="SLT_2"/>
    <property type="match status" value="1"/>
</dbReference>
<dbReference type="eggNOG" id="COG3409">
    <property type="taxonomic scope" value="Bacteria"/>
</dbReference>
<dbReference type="NCBIfam" id="TIGR02283">
    <property type="entry name" value="MltB_2"/>
    <property type="match status" value="1"/>
</dbReference>
<dbReference type="AlphaFoldDB" id="S9QJJ4"/>
<dbReference type="InterPro" id="IPR036365">
    <property type="entry name" value="PGBD-like_sf"/>
</dbReference>
<name>S9QJJ4_9RHOB</name>
<dbReference type="EC" id="3.2.1.-" evidence="5"/>
<proteinExistence type="predicted"/>
<dbReference type="InterPro" id="IPR031304">
    <property type="entry name" value="SLT_2"/>
</dbReference>
<dbReference type="PANTHER" id="PTHR30163">
    <property type="entry name" value="MEMBRANE-BOUND LYTIC MUREIN TRANSGLYCOSYLASE B"/>
    <property type="match status" value="1"/>
</dbReference>
<dbReference type="CDD" id="cd13399">
    <property type="entry name" value="Slt35-like"/>
    <property type="match status" value="1"/>
</dbReference>
<reference evidence="6" key="1">
    <citation type="journal article" date="2014" name="Stand. Genomic Sci.">
        <title>Genome sequence of the exopolysaccharide-producing Salipiger mucosus type strain (DSM 16094(T)), a moderately halophilic member of the Roseobacter clade.</title>
        <authorList>
            <person name="Riedel T."/>
            <person name="Spring S."/>
            <person name="Fiebig A."/>
            <person name="Petersen J."/>
            <person name="Kyrpides N.C."/>
            <person name="Goker M."/>
            <person name="Klenk H.P."/>
        </authorList>
    </citation>
    <scope>NUCLEOTIDE SEQUENCE [LARGE SCALE GENOMIC DNA]</scope>
    <source>
        <strain evidence="6">DSM 16094</strain>
    </source>
</reference>
<keyword evidence="2" id="KW-0732">Signal</keyword>
<dbReference type="InterPro" id="IPR023346">
    <property type="entry name" value="Lysozyme-like_dom_sf"/>
</dbReference>
<keyword evidence="6" id="KW-1185">Reference proteome</keyword>
<dbReference type="GO" id="GO:0009253">
    <property type="term" value="P:peptidoglycan catabolic process"/>
    <property type="evidence" value="ECO:0007669"/>
    <property type="project" value="TreeGrafter"/>
</dbReference>
<accession>S9QJJ4</accession>
<organism evidence="5 6">
    <name type="scientific">Salipiger mucosus DSM 16094</name>
    <dbReference type="NCBI Taxonomy" id="1123237"/>
    <lineage>
        <taxon>Bacteria</taxon>
        <taxon>Pseudomonadati</taxon>
        <taxon>Pseudomonadota</taxon>
        <taxon>Alphaproteobacteria</taxon>
        <taxon>Rhodobacterales</taxon>
        <taxon>Roseobacteraceae</taxon>
        <taxon>Salipiger</taxon>
    </lineage>
</organism>
<dbReference type="InterPro" id="IPR043426">
    <property type="entry name" value="MltB-like"/>
</dbReference>
<dbReference type="STRING" id="1123237.Salmuc_05126"/>
<evidence type="ECO:0000256" key="1">
    <source>
        <dbReference type="SAM" id="MobiDB-lite"/>
    </source>
</evidence>
<evidence type="ECO:0000313" key="6">
    <source>
        <dbReference type="Proteomes" id="UP000015347"/>
    </source>
</evidence>
<dbReference type="HOGENOM" id="CLU_035402_0_2_5"/>
<dbReference type="SUPFAM" id="SSF53955">
    <property type="entry name" value="Lysozyme-like"/>
    <property type="match status" value="1"/>
</dbReference>
<gene>
    <name evidence="5" type="ORF">Salmuc_05126</name>
</gene>
<dbReference type="SUPFAM" id="SSF47090">
    <property type="entry name" value="PGBD-like"/>
    <property type="match status" value="1"/>
</dbReference>
<comment type="caution">
    <text evidence="5">The sequence shown here is derived from an EMBL/GenBank/DDBJ whole genome shotgun (WGS) entry which is preliminary data.</text>
</comment>
<protein>
    <submittedName>
        <fullName evidence="5">Membrane-bound lytic murein transglycosylase B</fullName>
        <ecNumber evidence="5">3.2.1.-</ecNumber>
    </submittedName>
</protein>
<dbReference type="Gene3D" id="1.10.101.10">
    <property type="entry name" value="PGBD-like superfamily/PGBD"/>
    <property type="match status" value="1"/>
</dbReference>
<dbReference type="InterPro" id="IPR036366">
    <property type="entry name" value="PGBDSf"/>
</dbReference>
<dbReference type="Pfam" id="PF01471">
    <property type="entry name" value="PG_binding_1"/>
    <property type="match status" value="1"/>
</dbReference>
<dbReference type="eggNOG" id="COG2951">
    <property type="taxonomic scope" value="Bacteria"/>
</dbReference>